<reference evidence="2 3" key="1">
    <citation type="submission" date="2013-10" db="EMBL/GenBank/DDBJ databases">
        <authorList>
            <consortium name="International Citrus Genome Consortium"/>
            <person name="Jenkins J."/>
            <person name="Schmutz J."/>
            <person name="Prochnik S."/>
            <person name="Rokhsar D."/>
            <person name="Gmitter F."/>
            <person name="Ollitrault P."/>
            <person name="Machado M."/>
            <person name="Talon M."/>
            <person name="Wincker P."/>
            <person name="Jaillon O."/>
            <person name="Morgante M."/>
        </authorList>
    </citation>
    <scope>NUCLEOTIDE SEQUENCE</scope>
    <source>
        <strain evidence="3">cv. Clemenules</strain>
    </source>
</reference>
<dbReference type="KEGG" id="cic:CICLE_v10023057mg"/>
<sequence length="93" mass="10614">MERVGLTGKIPERVAALTYLQILLSLCKSSLAASNSIIAPFFFFFFLFVRHTLDLCDDYRFIKKSINWDHTNKLGEFEEPTNAVSLLLVTTII</sequence>
<keyword evidence="1" id="KW-0812">Transmembrane</keyword>
<proteinExistence type="predicted"/>
<dbReference type="Gramene" id="ESR55982">
    <property type="protein sequence ID" value="ESR55982"/>
    <property type="gene ID" value="CICLE_v10023057mg"/>
</dbReference>
<protein>
    <submittedName>
        <fullName evidence="2">Uncharacterized protein</fullName>
    </submittedName>
</protein>
<evidence type="ECO:0000313" key="3">
    <source>
        <dbReference type="Proteomes" id="UP000030687"/>
    </source>
</evidence>
<accession>V4TRB4</accession>
<feature type="transmembrane region" description="Helical" evidence="1">
    <location>
        <begin position="32"/>
        <end position="53"/>
    </location>
</feature>
<gene>
    <name evidence="2" type="ORF">CICLE_v10023057mg</name>
</gene>
<dbReference type="AlphaFoldDB" id="V4TRB4"/>
<dbReference type="Proteomes" id="UP000030687">
    <property type="component" value="Unassembled WGS sequence"/>
</dbReference>
<evidence type="ECO:0000256" key="1">
    <source>
        <dbReference type="SAM" id="Phobius"/>
    </source>
</evidence>
<dbReference type="EMBL" id="KI536661">
    <property type="protein sequence ID" value="ESR55982.1"/>
    <property type="molecule type" value="Genomic_DNA"/>
</dbReference>
<evidence type="ECO:0000313" key="2">
    <source>
        <dbReference type="EMBL" id="ESR55982.1"/>
    </source>
</evidence>
<keyword evidence="3" id="KW-1185">Reference proteome</keyword>
<keyword evidence="1" id="KW-1133">Transmembrane helix</keyword>
<organism evidence="2 3">
    <name type="scientific">Citrus clementina</name>
    <name type="common">Clementine</name>
    <name type="synonym">Citrus deliciosa x Citrus sinensis</name>
    <dbReference type="NCBI Taxonomy" id="85681"/>
    <lineage>
        <taxon>Eukaryota</taxon>
        <taxon>Viridiplantae</taxon>
        <taxon>Streptophyta</taxon>
        <taxon>Embryophyta</taxon>
        <taxon>Tracheophyta</taxon>
        <taxon>Spermatophyta</taxon>
        <taxon>Magnoliopsida</taxon>
        <taxon>eudicotyledons</taxon>
        <taxon>Gunneridae</taxon>
        <taxon>Pentapetalae</taxon>
        <taxon>rosids</taxon>
        <taxon>malvids</taxon>
        <taxon>Sapindales</taxon>
        <taxon>Rutaceae</taxon>
        <taxon>Aurantioideae</taxon>
        <taxon>Citrus</taxon>
    </lineage>
</organism>
<name>V4TRB4_CITCL</name>
<keyword evidence="1" id="KW-0472">Membrane</keyword>
<dbReference type="InParanoid" id="V4TRB4"/>